<evidence type="ECO:0000313" key="1">
    <source>
        <dbReference type="EMBL" id="PNX60205.1"/>
    </source>
</evidence>
<gene>
    <name evidence="1" type="ORF">L195_g060070</name>
</gene>
<name>A0A2K3K1M9_TRIPR</name>
<dbReference type="Proteomes" id="UP000236291">
    <property type="component" value="Unassembled WGS sequence"/>
</dbReference>
<accession>A0A2K3K1M9</accession>
<proteinExistence type="predicted"/>
<reference evidence="1 2" key="1">
    <citation type="journal article" date="2014" name="Am. J. Bot.">
        <title>Genome assembly and annotation for red clover (Trifolium pratense; Fabaceae).</title>
        <authorList>
            <person name="Istvanek J."/>
            <person name="Jaros M."/>
            <person name="Krenek A."/>
            <person name="Repkova J."/>
        </authorList>
    </citation>
    <scope>NUCLEOTIDE SEQUENCE [LARGE SCALE GENOMIC DNA]</scope>
    <source>
        <strain evidence="2">cv. Tatra</strain>
        <tissue evidence="1">Young leaves</tissue>
    </source>
</reference>
<evidence type="ECO:0000313" key="2">
    <source>
        <dbReference type="Proteomes" id="UP000236291"/>
    </source>
</evidence>
<organism evidence="1 2">
    <name type="scientific">Trifolium pratense</name>
    <name type="common">Red clover</name>
    <dbReference type="NCBI Taxonomy" id="57577"/>
    <lineage>
        <taxon>Eukaryota</taxon>
        <taxon>Viridiplantae</taxon>
        <taxon>Streptophyta</taxon>
        <taxon>Embryophyta</taxon>
        <taxon>Tracheophyta</taxon>
        <taxon>Spermatophyta</taxon>
        <taxon>Magnoliopsida</taxon>
        <taxon>eudicotyledons</taxon>
        <taxon>Gunneridae</taxon>
        <taxon>Pentapetalae</taxon>
        <taxon>rosids</taxon>
        <taxon>fabids</taxon>
        <taxon>Fabales</taxon>
        <taxon>Fabaceae</taxon>
        <taxon>Papilionoideae</taxon>
        <taxon>50 kb inversion clade</taxon>
        <taxon>NPAAA clade</taxon>
        <taxon>Hologalegina</taxon>
        <taxon>IRL clade</taxon>
        <taxon>Trifolieae</taxon>
        <taxon>Trifolium</taxon>
    </lineage>
</organism>
<reference evidence="1 2" key="2">
    <citation type="journal article" date="2017" name="Front. Plant Sci.">
        <title>Gene Classification and Mining of Molecular Markers Useful in Red Clover (Trifolium pratense) Breeding.</title>
        <authorList>
            <person name="Istvanek J."/>
            <person name="Dluhosova J."/>
            <person name="Dluhos P."/>
            <person name="Patkova L."/>
            <person name="Nedelnik J."/>
            <person name="Repkova J."/>
        </authorList>
    </citation>
    <scope>NUCLEOTIDE SEQUENCE [LARGE SCALE GENOMIC DNA]</scope>
    <source>
        <strain evidence="2">cv. Tatra</strain>
        <tissue evidence="1">Young leaves</tissue>
    </source>
</reference>
<dbReference type="EMBL" id="ASHM01135590">
    <property type="protein sequence ID" value="PNX60205.1"/>
    <property type="molecule type" value="Genomic_DNA"/>
</dbReference>
<dbReference type="AlphaFoldDB" id="A0A2K3K1M9"/>
<comment type="caution">
    <text evidence="1">The sequence shown here is derived from an EMBL/GenBank/DDBJ whole genome shotgun (WGS) entry which is preliminary data.</text>
</comment>
<sequence length="66" mass="7367">SSKSSISTPVDPELVLVCVESKFYNFQFYAQFCLPPPTGGYVSIYLKNYPKLASGEMACDDASYWL</sequence>
<feature type="non-terminal residue" evidence="1">
    <location>
        <position position="1"/>
    </location>
</feature>
<protein>
    <submittedName>
        <fullName evidence="1">Uncharacterized protein</fullName>
    </submittedName>
</protein>